<protein>
    <recommendedName>
        <fullName evidence="4">Ribose ABC transporter permease</fullName>
    </recommendedName>
</protein>
<organism evidence="2 3">
    <name type="scientific">Hypericibacter adhaerens</name>
    <dbReference type="NCBI Taxonomy" id="2602016"/>
    <lineage>
        <taxon>Bacteria</taxon>
        <taxon>Pseudomonadati</taxon>
        <taxon>Pseudomonadota</taxon>
        <taxon>Alphaproteobacteria</taxon>
        <taxon>Rhodospirillales</taxon>
        <taxon>Dongiaceae</taxon>
        <taxon>Hypericibacter</taxon>
    </lineage>
</organism>
<dbReference type="SUPFAM" id="SSF69754">
    <property type="entry name" value="Ribosome binding protein Y (YfiA homologue)"/>
    <property type="match status" value="1"/>
</dbReference>
<dbReference type="Gene3D" id="3.30.160.100">
    <property type="entry name" value="Ribosome hibernation promotion factor-like"/>
    <property type="match status" value="1"/>
</dbReference>
<name>A0A5J6MS68_9PROT</name>
<dbReference type="Pfam" id="PF02482">
    <property type="entry name" value="Ribosomal_S30AE"/>
    <property type="match status" value="1"/>
</dbReference>
<dbReference type="InterPro" id="IPR036567">
    <property type="entry name" value="RHF-like"/>
</dbReference>
<proteinExistence type="predicted"/>
<dbReference type="AlphaFoldDB" id="A0A5J6MS68"/>
<dbReference type="InterPro" id="IPR003489">
    <property type="entry name" value="RHF/RaiA"/>
</dbReference>
<gene>
    <name evidence="2" type="ORF">FRZ61_00530</name>
</gene>
<reference evidence="2 3" key="1">
    <citation type="submission" date="2019-08" db="EMBL/GenBank/DDBJ databases">
        <title>Hyperibacter terrae gen. nov., sp. nov. and Hyperibacter viscosus sp. nov., two new members in the family Rhodospirillaceae isolated from the rhizosphere of Hypericum perforatum.</title>
        <authorList>
            <person name="Noviana Z."/>
        </authorList>
    </citation>
    <scope>NUCLEOTIDE SEQUENCE [LARGE SCALE GENOMIC DNA]</scope>
    <source>
        <strain evidence="2 3">R5959</strain>
    </source>
</reference>
<keyword evidence="3" id="KW-1185">Reference proteome</keyword>
<evidence type="ECO:0000313" key="2">
    <source>
        <dbReference type="EMBL" id="QEX20139.1"/>
    </source>
</evidence>
<accession>A0A5J6MS68</accession>
<evidence type="ECO:0008006" key="4">
    <source>
        <dbReference type="Google" id="ProtNLM"/>
    </source>
</evidence>
<evidence type="ECO:0000313" key="3">
    <source>
        <dbReference type="Proteomes" id="UP000325797"/>
    </source>
</evidence>
<sequence length="133" mass="15252">MPSLTISYRNLDPSPALETEVRRRFDKLMKLGRERLIACHVVISAPNRRRQQGKLYSVNLRLELPRGSLPVNRNPPLDHAHEDAHVAIHDAFDAALRRLAEFRRRLNGEIKTHAAKRPRLRAARDSHADEGES</sequence>
<feature type="compositionally biased region" description="Basic and acidic residues" evidence="1">
    <location>
        <begin position="122"/>
        <end position="133"/>
    </location>
</feature>
<evidence type="ECO:0000256" key="1">
    <source>
        <dbReference type="SAM" id="MobiDB-lite"/>
    </source>
</evidence>
<feature type="region of interest" description="Disordered" evidence="1">
    <location>
        <begin position="113"/>
        <end position="133"/>
    </location>
</feature>
<dbReference type="KEGG" id="hadh:FRZ61_00530"/>
<dbReference type="EMBL" id="CP042582">
    <property type="protein sequence ID" value="QEX20139.1"/>
    <property type="molecule type" value="Genomic_DNA"/>
</dbReference>
<dbReference type="Proteomes" id="UP000325797">
    <property type="component" value="Chromosome"/>
</dbReference>